<feature type="chain" id="PRO_5013086546" evidence="1">
    <location>
        <begin position="21"/>
        <end position="223"/>
    </location>
</feature>
<name>A0A1L8EIK6_HAEIR</name>
<organism evidence="2">
    <name type="scientific">Haematobia irritans</name>
    <name type="common">Horn fly</name>
    <name type="synonym">Conops irritans</name>
    <dbReference type="NCBI Taxonomy" id="7368"/>
    <lineage>
        <taxon>Eukaryota</taxon>
        <taxon>Metazoa</taxon>
        <taxon>Ecdysozoa</taxon>
        <taxon>Arthropoda</taxon>
        <taxon>Hexapoda</taxon>
        <taxon>Insecta</taxon>
        <taxon>Pterygota</taxon>
        <taxon>Neoptera</taxon>
        <taxon>Endopterygota</taxon>
        <taxon>Diptera</taxon>
        <taxon>Brachycera</taxon>
        <taxon>Muscomorpha</taxon>
        <taxon>Muscoidea</taxon>
        <taxon>Muscidae</taxon>
        <taxon>Haematobia</taxon>
    </lineage>
</organism>
<evidence type="ECO:0000313" key="2">
    <source>
        <dbReference type="EMBL" id="JAV18580.1"/>
    </source>
</evidence>
<feature type="signal peptide" evidence="1">
    <location>
        <begin position="1"/>
        <end position="20"/>
    </location>
</feature>
<dbReference type="EMBL" id="GFDG01000219">
    <property type="protein sequence ID" value="JAV18580.1"/>
    <property type="molecule type" value="Transcribed_RNA"/>
</dbReference>
<sequence>MTTKIADVLFFVLCLGLSWASDINADSENEISGSSSDMQTSATSAKLLNLGGLLGGGSYYPNNNRPNYYPNSGGYYPNSGGYYPNSGGFYPSTGSYPTNGYYPTNYPSNGYYPSSAYPNSGYPYSTTYGNAGYYPSSTYYPTSGTNMLGGTGNGGYGGYGGNGGLHQYYGYWNPNYVGRRNLGYGYYKNTDRYGLPKLIKEHRYNSARQETEGMTSRSCRGYD</sequence>
<keyword evidence="1" id="KW-0732">Signal</keyword>
<proteinExistence type="predicted"/>
<protein>
    <submittedName>
        <fullName evidence="2">Putative secreted protein</fullName>
    </submittedName>
</protein>
<reference evidence="2" key="1">
    <citation type="submission" date="2017-01" db="EMBL/GenBank/DDBJ databases">
        <title>An insight into the sialome and mialome of the horn fly, Haematobia irritans.</title>
        <authorList>
            <person name="Breijo M."/>
            <person name="Boiani M."/>
            <person name="Ures X."/>
            <person name="Rocha S."/>
            <person name="Sequeira M."/>
            <person name="Ribeiro J.M."/>
        </authorList>
    </citation>
    <scope>NUCLEOTIDE SEQUENCE</scope>
</reference>
<evidence type="ECO:0000256" key="1">
    <source>
        <dbReference type="SAM" id="SignalP"/>
    </source>
</evidence>
<dbReference type="AlphaFoldDB" id="A0A1L8EIK6"/>
<accession>A0A1L8EIK6</accession>